<evidence type="ECO:0000256" key="1">
    <source>
        <dbReference type="ARBA" id="ARBA00023002"/>
    </source>
</evidence>
<feature type="binding site" evidence="2">
    <location>
        <position position="69"/>
    </location>
    <ligand>
        <name>Ni(2+)</name>
        <dbReference type="ChEBI" id="CHEBI:49786"/>
    </ligand>
</feature>
<keyword evidence="2" id="KW-0533">Nickel</keyword>
<feature type="domain" description="NADH-quinone oxidoreductase subunit D" evidence="3">
    <location>
        <begin position="288"/>
        <end position="360"/>
    </location>
</feature>
<sequence length="360" mass="41119">MQNNNIVLPFGPQHPVLPEPLQIKLVLEDERVVDAVPGIGYVHRGLERLIEKRDYMQSVYVVERICGICSVMHAQAYCQGVEALLGLEIPDRAKYLRVIWAELHRMHSHLLFLGLMADAFGFESLFMQCWRIRERILDIMEQTTGHRIMVSINTVGGTRRDLTPDMQKHILNELKNIRDEFEKVDKTFKNDLTIAHRLRGCAPLDKDKAYELGCVGPVARASGIPQDMRKLGYAAYGELDFEPVVLHDSDCYARTMLRVLEIYQSMDLVRQAIEKLPDGEYYVKPKGNPDGDVISRVEQPRGEVYYFLRGDGGKNLKRMRLRTPTFAHLPSLVEMLKGQLLSDVPVIILSIDPCISCTER</sequence>
<feature type="binding site" evidence="2">
    <location>
        <position position="69"/>
    </location>
    <ligand>
        <name>Fe cation</name>
        <dbReference type="ChEBI" id="CHEBI:24875"/>
    </ligand>
</feature>
<dbReference type="InterPro" id="IPR052197">
    <property type="entry name" value="ComplexI_49kDa-like"/>
</dbReference>
<keyword evidence="5" id="KW-1185">Reference proteome</keyword>
<keyword evidence="1" id="KW-0560">Oxidoreductase</keyword>
<dbReference type="GO" id="GO:0016151">
    <property type="term" value="F:nickel cation binding"/>
    <property type="evidence" value="ECO:0007669"/>
    <property type="project" value="InterPro"/>
</dbReference>
<evidence type="ECO:0000313" key="5">
    <source>
        <dbReference type="Proteomes" id="UP000032431"/>
    </source>
</evidence>
<protein>
    <submittedName>
        <fullName evidence="4">NADH-ubiquinone oxidoreductase chain 49kda</fullName>
    </submittedName>
</protein>
<dbReference type="KEGG" id="ccel:CCDG5_0947"/>
<organism evidence="4 5">
    <name type="scientific">[Clostridium] cellulosi</name>
    <dbReference type="NCBI Taxonomy" id="29343"/>
    <lineage>
        <taxon>Bacteria</taxon>
        <taxon>Bacillati</taxon>
        <taxon>Bacillota</taxon>
        <taxon>Clostridia</taxon>
        <taxon>Eubacteriales</taxon>
        <taxon>Oscillospiraceae</taxon>
        <taxon>Oscillospiraceae incertae sedis</taxon>
    </lineage>
</organism>
<reference evidence="5" key="1">
    <citation type="submission" date="2014-07" db="EMBL/GenBank/DDBJ databases">
        <authorList>
            <person name="Wibberg D."/>
        </authorList>
    </citation>
    <scope>NUCLEOTIDE SEQUENCE [LARGE SCALE GENOMIC DNA]</scope>
    <source>
        <strain evidence="5">DG5</strain>
    </source>
</reference>
<feature type="binding site" evidence="2">
    <location>
        <position position="354"/>
    </location>
    <ligand>
        <name>Ni(2+)</name>
        <dbReference type="ChEBI" id="CHEBI:49786"/>
    </ligand>
</feature>
<dbReference type="AlphaFoldDB" id="A0A078KK63"/>
<evidence type="ECO:0000259" key="3">
    <source>
        <dbReference type="Pfam" id="PF00346"/>
    </source>
</evidence>
<feature type="binding site" evidence="2">
    <location>
        <position position="47"/>
    </location>
    <ligand>
        <name>Mg(2+)</name>
        <dbReference type="ChEBI" id="CHEBI:18420"/>
    </ligand>
</feature>
<dbReference type="EMBL" id="LM995447">
    <property type="protein sequence ID" value="CDZ24066.1"/>
    <property type="molecule type" value="Genomic_DNA"/>
</dbReference>
<dbReference type="GO" id="GO:0051287">
    <property type="term" value="F:NAD binding"/>
    <property type="evidence" value="ECO:0007669"/>
    <property type="project" value="InterPro"/>
</dbReference>
<keyword evidence="4" id="KW-0830">Ubiquinone</keyword>
<dbReference type="Pfam" id="PF00346">
    <property type="entry name" value="Complex1_49kDa"/>
    <property type="match status" value="2"/>
</dbReference>
<dbReference type="InterPro" id="IPR018194">
    <property type="entry name" value="Ni-dep_hyd_lsu_Ni_BS"/>
</dbReference>
<dbReference type="STRING" id="29343.CCDG5_0947"/>
<comment type="cofactor">
    <cofactor evidence="2">
        <name>Ni(2+)</name>
        <dbReference type="ChEBI" id="CHEBI:49786"/>
    </cofactor>
</comment>
<dbReference type="Pfam" id="PF00374">
    <property type="entry name" value="NiFeSe_Hases"/>
    <property type="match status" value="1"/>
</dbReference>
<dbReference type="InterPro" id="IPR001501">
    <property type="entry name" value="Ni-dep_hyd_lsu"/>
</dbReference>
<comment type="cofactor">
    <cofactor evidence="2">
        <name>Fe cation</name>
        <dbReference type="ChEBI" id="CHEBI:24875"/>
    </cofactor>
</comment>
<evidence type="ECO:0000313" key="4">
    <source>
        <dbReference type="EMBL" id="CDZ24066.1"/>
    </source>
</evidence>
<dbReference type="OrthoDB" id="9801496at2"/>
<feature type="binding site" evidence="2">
    <location>
        <position position="321"/>
    </location>
    <ligand>
        <name>Mg(2+)</name>
        <dbReference type="ChEBI" id="CHEBI:18420"/>
    </ligand>
</feature>
<dbReference type="PANTHER" id="PTHR43485">
    <property type="entry name" value="HYDROGENASE-4 COMPONENT G"/>
    <property type="match status" value="1"/>
</dbReference>
<gene>
    <name evidence="4" type="ORF">CCDG5_0947</name>
</gene>
<dbReference type="PROSITE" id="PS00507">
    <property type="entry name" value="NI_HGENASE_L_1"/>
    <property type="match status" value="1"/>
</dbReference>
<keyword evidence="2" id="KW-0408">Iron</keyword>
<feature type="domain" description="NADH-quinone oxidoreductase subunit D" evidence="3">
    <location>
        <begin position="121"/>
        <end position="284"/>
    </location>
</feature>
<dbReference type="GO" id="GO:0016651">
    <property type="term" value="F:oxidoreductase activity, acting on NAD(P)H"/>
    <property type="evidence" value="ECO:0007669"/>
    <property type="project" value="InterPro"/>
</dbReference>
<dbReference type="Gene3D" id="1.10.645.10">
    <property type="entry name" value="Cytochrome-c3 Hydrogenase, chain B"/>
    <property type="match status" value="1"/>
</dbReference>
<name>A0A078KK63_9FIRM</name>
<dbReference type="HOGENOM" id="CLU_015134_1_2_9"/>
<dbReference type="InterPro" id="IPR001135">
    <property type="entry name" value="NADH_Q_OxRdtase_suD"/>
</dbReference>
<dbReference type="PATRIC" id="fig|29343.3.peg.1000"/>
<feature type="binding site" evidence="2">
    <location>
        <position position="66"/>
    </location>
    <ligand>
        <name>Ni(2+)</name>
        <dbReference type="ChEBI" id="CHEBI:49786"/>
    </ligand>
</feature>
<proteinExistence type="predicted"/>
<accession>A0A078KK63</accession>
<dbReference type="GO" id="GO:0048038">
    <property type="term" value="F:quinone binding"/>
    <property type="evidence" value="ECO:0007669"/>
    <property type="project" value="InterPro"/>
</dbReference>
<dbReference type="Proteomes" id="UP000032431">
    <property type="component" value="Chromosome I"/>
</dbReference>
<evidence type="ECO:0000256" key="2">
    <source>
        <dbReference type="PIRSR" id="PIRSR601501-1"/>
    </source>
</evidence>
<feature type="binding site" evidence="2">
    <location>
        <position position="357"/>
    </location>
    <ligand>
        <name>Fe cation</name>
        <dbReference type="ChEBI" id="CHEBI:24875"/>
    </ligand>
</feature>
<dbReference type="GO" id="GO:0008901">
    <property type="term" value="F:ferredoxin hydrogenase activity"/>
    <property type="evidence" value="ECO:0007669"/>
    <property type="project" value="InterPro"/>
</dbReference>
<keyword evidence="2" id="KW-0460">Magnesium</keyword>
<dbReference type="SUPFAM" id="SSF56762">
    <property type="entry name" value="HydB/Nqo4-like"/>
    <property type="match status" value="1"/>
</dbReference>
<dbReference type="PANTHER" id="PTHR43485:SF1">
    <property type="entry name" value="FORMATE HYDROGENLYASE SUBUNIT 5-RELATED"/>
    <property type="match status" value="1"/>
</dbReference>
<keyword evidence="2" id="KW-0479">Metal-binding</keyword>
<dbReference type="InterPro" id="IPR029014">
    <property type="entry name" value="NiFe-Hase_large"/>
</dbReference>